<feature type="transmembrane region" description="Helical" evidence="1">
    <location>
        <begin position="762"/>
        <end position="782"/>
    </location>
</feature>
<feature type="transmembrane region" description="Helical" evidence="1">
    <location>
        <begin position="458"/>
        <end position="483"/>
    </location>
</feature>
<evidence type="ECO:0000313" key="2">
    <source>
        <dbReference type="EMBL" id="SHN66632.1"/>
    </source>
</evidence>
<feature type="transmembrane region" description="Helical" evidence="1">
    <location>
        <begin position="635"/>
        <end position="655"/>
    </location>
</feature>
<feature type="transmembrane region" description="Helical" evidence="1">
    <location>
        <begin position="519"/>
        <end position="540"/>
    </location>
</feature>
<feature type="transmembrane region" description="Helical" evidence="1">
    <location>
        <begin position="694"/>
        <end position="717"/>
    </location>
</feature>
<feature type="transmembrane region" description="Helical" evidence="1">
    <location>
        <begin position="546"/>
        <end position="562"/>
    </location>
</feature>
<keyword evidence="1" id="KW-0472">Membrane</keyword>
<feature type="transmembrane region" description="Helical" evidence="1">
    <location>
        <begin position="230"/>
        <end position="246"/>
    </location>
</feature>
<feature type="transmembrane region" description="Helical" evidence="1">
    <location>
        <begin position="829"/>
        <end position="847"/>
    </location>
</feature>
<protein>
    <submittedName>
        <fullName evidence="2">Uncharacterized membrane protein</fullName>
    </submittedName>
</protein>
<feature type="transmembrane region" description="Helical" evidence="1">
    <location>
        <begin position="346"/>
        <end position="379"/>
    </location>
</feature>
<dbReference type="EMBL" id="LT670849">
    <property type="protein sequence ID" value="SHN66632.1"/>
    <property type="molecule type" value="Genomic_DNA"/>
</dbReference>
<feature type="transmembrane region" description="Helical" evidence="1">
    <location>
        <begin position="276"/>
        <end position="295"/>
    </location>
</feature>
<proteinExistence type="predicted"/>
<dbReference type="PANTHER" id="PTHR38434">
    <property type="entry name" value="BLL2549 PROTEIN"/>
    <property type="match status" value="1"/>
</dbReference>
<feature type="transmembrane region" description="Helical" evidence="1">
    <location>
        <begin position="170"/>
        <end position="191"/>
    </location>
</feature>
<feature type="transmembrane region" description="Helical" evidence="1">
    <location>
        <begin position="253"/>
        <end position="270"/>
    </location>
</feature>
<evidence type="ECO:0000313" key="3">
    <source>
        <dbReference type="Proteomes" id="UP000184096"/>
    </source>
</evidence>
<keyword evidence="3" id="KW-1185">Reference proteome</keyword>
<feature type="transmembrane region" description="Helical" evidence="1">
    <location>
        <begin position="853"/>
        <end position="873"/>
    </location>
</feature>
<feature type="transmembrane region" description="Helical" evidence="1">
    <location>
        <begin position="489"/>
        <end position="507"/>
    </location>
</feature>
<evidence type="ECO:0000256" key="1">
    <source>
        <dbReference type="SAM" id="Phobius"/>
    </source>
</evidence>
<keyword evidence="1" id="KW-1133">Transmembrane helix</keyword>
<feature type="transmembrane region" description="Helical" evidence="1">
    <location>
        <begin position="802"/>
        <end position="822"/>
    </location>
</feature>
<organism evidence="2 3">
    <name type="scientific">Bradyrhizobium erythrophlei</name>
    <dbReference type="NCBI Taxonomy" id="1437360"/>
    <lineage>
        <taxon>Bacteria</taxon>
        <taxon>Pseudomonadati</taxon>
        <taxon>Pseudomonadota</taxon>
        <taxon>Alphaproteobacteria</taxon>
        <taxon>Hyphomicrobiales</taxon>
        <taxon>Nitrobacteraceae</taxon>
        <taxon>Bradyrhizobium</taxon>
    </lineage>
</organism>
<dbReference type="PIRSF" id="PIRSF035905">
    <property type="entry name" value="UCP035905_mp"/>
    <property type="match status" value="1"/>
</dbReference>
<keyword evidence="1" id="KW-0812">Transmembrane</keyword>
<dbReference type="InterPro" id="IPR019286">
    <property type="entry name" value="DUF2339_TM"/>
</dbReference>
<dbReference type="Proteomes" id="UP000184096">
    <property type="component" value="Chromosome I"/>
</dbReference>
<dbReference type="AlphaFoldDB" id="A0A1M7T7K0"/>
<feature type="transmembrane region" description="Helical" evidence="1">
    <location>
        <begin position="430"/>
        <end position="451"/>
    </location>
</feature>
<dbReference type="Pfam" id="PF10101">
    <property type="entry name" value="DUF2339"/>
    <property type="match status" value="1"/>
</dbReference>
<feature type="transmembrane region" description="Helical" evidence="1">
    <location>
        <begin position="737"/>
        <end position="755"/>
    </location>
</feature>
<reference evidence="3" key="1">
    <citation type="submission" date="2016-11" db="EMBL/GenBank/DDBJ databases">
        <authorList>
            <person name="Varghese N."/>
            <person name="Submissions S."/>
        </authorList>
    </citation>
    <scope>NUCLEOTIDE SEQUENCE [LARGE SCALE GENOMIC DNA]</scope>
    <source>
        <strain evidence="3">GAS401</strain>
    </source>
</reference>
<feature type="transmembrane region" description="Helical" evidence="1">
    <location>
        <begin position="386"/>
        <end position="404"/>
    </location>
</feature>
<feature type="transmembrane region" description="Helical" evidence="1">
    <location>
        <begin position="670"/>
        <end position="687"/>
    </location>
</feature>
<feature type="transmembrane region" description="Helical" evidence="1">
    <location>
        <begin position="141"/>
        <end position="158"/>
    </location>
</feature>
<sequence length="891" mass="93366">MFEIFAVAIAVIALIVARKAMDQAATLKSRLDALEASGWRASPIPPPLAPAQEAEPATTPEIPATTIAAEPETPFHETAPSIADDAASAVPTTPPPLPPAAPGFEERVGTRWVVWLGGLTLALGGFFMVRYSIDAGLLGPGVRTLLGGAFASALLAAGEWTRRKESTSSVAALPIANIPAVLTAAGTAVAFGTAYAAYALYDFLAPASAFILLGLVALGTLAAALLHGPMLAGLGIVAAFGTPLLVSSEKPDFWALYIYLAVVTAASFGLARARLWSWLAVTTVVLALIWILPVLKFDPPDVGPYAFHAIAGFTLAALLVVCGFLFGPSNENDNVEWVSSGSLAAYLFGAMLIVLASFHASAAIVVFAILTAATLLVAWRAPSTTAAVAPAAAFVGLVFLVWAVRVNPDMLVWPGGPLPGIGPSPTDESVSLHLTVAALFAVAFGSAGFLAQGRNSNALVPVIWSASGVFTPLALLIALYARIAHLDRSIPFAILAVGLAILFAAATEILSKRDARPGLVSSTALFATGTLAALALALTFALDKGWLTIALALTSAGAAWVSTQRPIPFLRVLSSILAAIVVLRVGYEPRIVGEAVGTTPIFNWLLWGYGIPALSFWTASVFLRRRGDDAPLRSVEAAAILFTVLLVFLEIRHAMNGGNVYRDTAGLTETALQVCAALAMAIGLERLRLRSGSIVHNVSAILLTLFAGAATLFGLFFLDNPAIWHIEINGEFINELLLGYAAPAILALLLSYAVAGRRHAAYGNTLAAGALILALSYISLEIRRFYQGPVLSRGGTPDIEQYTYSIAWLGFGVLLLVIGIWANSQRARLASAVVIALTIGKVFLIDLSTLTGVYRALSFMGLGLVLVAIGWFYQKVLFRREAASATPVTST</sequence>
<dbReference type="InterPro" id="IPR014600">
    <property type="entry name" value="UCP035905_mem"/>
</dbReference>
<accession>A0A1M7T7K0</accession>
<name>A0A1M7T7K0_9BRAD</name>
<dbReference type="OrthoDB" id="5422830at2"/>
<feature type="transmembrane region" description="Helical" evidence="1">
    <location>
        <begin position="606"/>
        <end position="623"/>
    </location>
</feature>
<gene>
    <name evidence="2" type="ORF">SAMN05444170_1027</name>
</gene>
<dbReference type="RefSeq" id="WP_072816968.1">
    <property type="nucleotide sequence ID" value="NZ_LT670849.1"/>
</dbReference>
<feature type="transmembrane region" description="Helical" evidence="1">
    <location>
        <begin position="203"/>
        <end position="224"/>
    </location>
</feature>
<dbReference type="PANTHER" id="PTHR38434:SF1">
    <property type="entry name" value="BLL2549 PROTEIN"/>
    <property type="match status" value="1"/>
</dbReference>
<feature type="transmembrane region" description="Helical" evidence="1">
    <location>
        <begin position="569"/>
        <end position="586"/>
    </location>
</feature>
<feature type="transmembrane region" description="Helical" evidence="1">
    <location>
        <begin position="307"/>
        <end position="326"/>
    </location>
</feature>
<feature type="transmembrane region" description="Helical" evidence="1">
    <location>
        <begin position="112"/>
        <end position="129"/>
    </location>
</feature>